<evidence type="ECO:0000259" key="11">
    <source>
        <dbReference type="PROSITE" id="PS51379"/>
    </source>
</evidence>
<organism evidence="13 14">
    <name type="scientific">Francisella uliginis</name>
    <dbReference type="NCBI Taxonomy" id="573570"/>
    <lineage>
        <taxon>Bacteria</taxon>
        <taxon>Pseudomonadati</taxon>
        <taxon>Pseudomonadota</taxon>
        <taxon>Gammaproteobacteria</taxon>
        <taxon>Thiotrichales</taxon>
        <taxon>Francisellaceae</taxon>
        <taxon>Francisella</taxon>
    </lineage>
</organism>
<dbReference type="PANTHER" id="PTHR11748">
    <property type="entry name" value="D-LACTATE DEHYDROGENASE"/>
    <property type="match status" value="1"/>
</dbReference>
<keyword evidence="5" id="KW-0274">FAD</keyword>
<dbReference type="InterPro" id="IPR016171">
    <property type="entry name" value="Vanillyl_alc_oxidase_C-sub2"/>
</dbReference>
<dbReference type="Gene3D" id="1.10.45.10">
    <property type="entry name" value="Vanillyl-alcohol Oxidase, Chain A, domain 4"/>
    <property type="match status" value="1"/>
</dbReference>
<dbReference type="InterPro" id="IPR017896">
    <property type="entry name" value="4Fe4S_Fe-S-bd"/>
</dbReference>
<dbReference type="AlphaFoldDB" id="A0A1L4BSP9"/>
<dbReference type="Pfam" id="PF02913">
    <property type="entry name" value="FAD-oxidase_C"/>
    <property type="match status" value="1"/>
</dbReference>
<keyword evidence="7" id="KW-0560">Oxidoreductase</keyword>
<feature type="domain" description="FAD-binding PCMH-type" evidence="12">
    <location>
        <begin position="35"/>
        <end position="264"/>
    </location>
</feature>
<accession>A0A1L4BSP9</accession>
<comment type="similarity">
    <text evidence="2">Belongs to the FAD-binding oxidoreductase/transferase type 4 family.</text>
</comment>
<evidence type="ECO:0000313" key="13">
    <source>
        <dbReference type="EMBL" id="API86858.1"/>
    </source>
</evidence>
<proteinExistence type="inferred from homology"/>
<dbReference type="InterPro" id="IPR016166">
    <property type="entry name" value="FAD-bd_PCMH"/>
</dbReference>
<gene>
    <name evidence="13" type="ORF">F7310_05590</name>
</gene>
<feature type="domain" description="4Fe-4S ferredoxin-type" evidence="11">
    <location>
        <begin position="527"/>
        <end position="559"/>
    </location>
</feature>
<dbReference type="GO" id="GO:1903457">
    <property type="term" value="P:lactate catabolic process"/>
    <property type="evidence" value="ECO:0007669"/>
    <property type="project" value="TreeGrafter"/>
</dbReference>
<evidence type="ECO:0000256" key="7">
    <source>
        <dbReference type="ARBA" id="ARBA00023002"/>
    </source>
</evidence>
<dbReference type="PROSITE" id="PS00198">
    <property type="entry name" value="4FE4S_FER_1"/>
    <property type="match status" value="1"/>
</dbReference>
<dbReference type="GO" id="GO:0046872">
    <property type="term" value="F:metal ion binding"/>
    <property type="evidence" value="ECO:0007669"/>
    <property type="project" value="UniProtKB-KW"/>
</dbReference>
<dbReference type="InterPro" id="IPR006094">
    <property type="entry name" value="Oxid_FAD_bind_N"/>
</dbReference>
<keyword evidence="9" id="KW-0411">Iron-sulfur</keyword>
<dbReference type="RefSeq" id="WP_072712393.1">
    <property type="nucleotide sequence ID" value="NZ_CP016796.1"/>
</dbReference>
<dbReference type="InterPro" id="IPR016167">
    <property type="entry name" value="FAD-bd_PCMH_sub1"/>
</dbReference>
<dbReference type="GO" id="GO:0051536">
    <property type="term" value="F:iron-sulfur cluster binding"/>
    <property type="evidence" value="ECO:0007669"/>
    <property type="project" value="UniProtKB-KW"/>
</dbReference>
<keyword evidence="3" id="KW-0285">Flavoprotein</keyword>
<dbReference type="Pfam" id="PF13183">
    <property type="entry name" value="Fer4_8"/>
    <property type="match status" value="1"/>
</dbReference>
<evidence type="ECO:0000313" key="14">
    <source>
        <dbReference type="Proteomes" id="UP000184222"/>
    </source>
</evidence>
<name>A0A1L4BSP9_9GAMM</name>
<dbReference type="Gene3D" id="3.30.70.2740">
    <property type="match status" value="1"/>
</dbReference>
<dbReference type="KEGG" id="frx:F7310_05590"/>
<protein>
    <recommendedName>
        <fullName evidence="10">D-lactate dehydrogenase (cytochrome)</fullName>
        <ecNumber evidence="10">1.1.2.4</ecNumber>
    </recommendedName>
</protein>
<dbReference type="EMBL" id="CP016796">
    <property type="protein sequence ID" value="API86858.1"/>
    <property type="molecule type" value="Genomic_DNA"/>
</dbReference>
<dbReference type="SUPFAM" id="SSF55103">
    <property type="entry name" value="FAD-linked oxidases, C-terminal domain"/>
    <property type="match status" value="1"/>
</dbReference>
<evidence type="ECO:0000259" key="12">
    <source>
        <dbReference type="PROSITE" id="PS51387"/>
    </source>
</evidence>
<evidence type="ECO:0000256" key="10">
    <source>
        <dbReference type="ARBA" id="ARBA00038897"/>
    </source>
</evidence>
<dbReference type="GO" id="GO:0008720">
    <property type="term" value="F:D-lactate dehydrogenase (NAD+) activity"/>
    <property type="evidence" value="ECO:0007669"/>
    <property type="project" value="TreeGrafter"/>
</dbReference>
<keyword evidence="6" id="KW-0809">Transit peptide</keyword>
<evidence type="ECO:0000256" key="8">
    <source>
        <dbReference type="ARBA" id="ARBA00023004"/>
    </source>
</evidence>
<dbReference type="OrthoDB" id="9811557at2"/>
<dbReference type="GO" id="GO:0004458">
    <property type="term" value="F:D-lactate dehydrogenase (cytochrome) activity"/>
    <property type="evidence" value="ECO:0007669"/>
    <property type="project" value="UniProtKB-EC"/>
</dbReference>
<comment type="cofactor">
    <cofactor evidence="1">
        <name>FAD</name>
        <dbReference type="ChEBI" id="CHEBI:57692"/>
    </cofactor>
</comment>
<keyword evidence="14" id="KW-1185">Reference proteome</keyword>
<dbReference type="InterPro" id="IPR017900">
    <property type="entry name" value="4Fe4S_Fe_S_CS"/>
</dbReference>
<keyword evidence="8" id="KW-0408">Iron</keyword>
<dbReference type="Gene3D" id="1.10.1060.10">
    <property type="entry name" value="Alpha-helical ferredoxin"/>
    <property type="match status" value="1"/>
</dbReference>
<dbReference type="InterPro" id="IPR036318">
    <property type="entry name" value="FAD-bd_PCMH-like_sf"/>
</dbReference>
<dbReference type="GO" id="GO:0071949">
    <property type="term" value="F:FAD binding"/>
    <property type="evidence" value="ECO:0007669"/>
    <property type="project" value="InterPro"/>
</dbReference>
<evidence type="ECO:0000256" key="9">
    <source>
        <dbReference type="ARBA" id="ARBA00023014"/>
    </source>
</evidence>
<evidence type="ECO:0000256" key="4">
    <source>
        <dbReference type="ARBA" id="ARBA00022723"/>
    </source>
</evidence>
<evidence type="ECO:0000256" key="5">
    <source>
        <dbReference type="ARBA" id="ARBA00022827"/>
    </source>
</evidence>
<evidence type="ECO:0000256" key="3">
    <source>
        <dbReference type="ARBA" id="ARBA00022630"/>
    </source>
</evidence>
<dbReference type="PANTHER" id="PTHR11748:SF111">
    <property type="entry name" value="D-LACTATE DEHYDROGENASE, MITOCHONDRIAL-RELATED"/>
    <property type="match status" value="1"/>
</dbReference>
<dbReference type="SUPFAM" id="SSF56176">
    <property type="entry name" value="FAD-binding/transporter-associated domain-like"/>
    <property type="match status" value="1"/>
</dbReference>
<evidence type="ECO:0000256" key="2">
    <source>
        <dbReference type="ARBA" id="ARBA00008000"/>
    </source>
</evidence>
<keyword evidence="4" id="KW-0479">Metal-binding</keyword>
<dbReference type="InterPro" id="IPR016164">
    <property type="entry name" value="FAD-linked_Oxase-like_C"/>
</dbReference>
<dbReference type="PROSITE" id="PS51379">
    <property type="entry name" value="4FE4S_FER_2"/>
    <property type="match status" value="1"/>
</dbReference>
<dbReference type="InterPro" id="IPR009051">
    <property type="entry name" value="Helical_ferredxn"/>
</dbReference>
<dbReference type="Proteomes" id="UP000184222">
    <property type="component" value="Chromosome"/>
</dbReference>
<dbReference type="SUPFAM" id="SSF46548">
    <property type="entry name" value="alpha-helical ferredoxin"/>
    <property type="match status" value="1"/>
</dbReference>
<dbReference type="InterPro" id="IPR004113">
    <property type="entry name" value="FAD-bd_oxidored_4_C"/>
</dbReference>
<dbReference type="PROSITE" id="PS51387">
    <property type="entry name" value="FAD_PCMH"/>
    <property type="match status" value="1"/>
</dbReference>
<dbReference type="EC" id="1.1.2.4" evidence="10"/>
<dbReference type="Gene3D" id="3.30.465.10">
    <property type="match status" value="1"/>
</dbReference>
<evidence type="ECO:0000256" key="6">
    <source>
        <dbReference type="ARBA" id="ARBA00022946"/>
    </source>
</evidence>
<dbReference type="Pfam" id="PF01565">
    <property type="entry name" value="FAD_binding_4"/>
    <property type="match status" value="1"/>
</dbReference>
<dbReference type="STRING" id="573570.F7310_05590"/>
<dbReference type="InterPro" id="IPR016169">
    <property type="entry name" value="FAD-bd_PCMH_sub2"/>
</dbReference>
<reference evidence="13 14" key="1">
    <citation type="journal article" date="2016" name="Appl. Environ. Microbiol.">
        <title>Whole genome relationships among Francisella bacteria of diverse origin define new species and provide specific regions for detection.</title>
        <authorList>
            <person name="Challacombe J.F."/>
            <person name="Petersen J.M."/>
            <person name="Gallegos-Graves V."/>
            <person name="Hodge D."/>
            <person name="Pillai S."/>
            <person name="Kuske C.R."/>
        </authorList>
    </citation>
    <scope>NUCLEOTIDE SEQUENCE [LARGE SCALE GENOMIC DNA]</scope>
    <source>
        <strain evidence="14">TX07-7310</strain>
    </source>
</reference>
<dbReference type="Gene3D" id="3.30.43.10">
    <property type="entry name" value="Uridine Diphospho-n-acetylenolpyruvylglucosamine Reductase, domain 2"/>
    <property type="match status" value="1"/>
</dbReference>
<evidence type="ECO:0000256" key="1">
    <source>
        <dbReference type="ARBA" id="ARBA00001974"/>
    </source>
</evidence>
<sequence length="912" mass="103047">MLQQFKSKISDFLSSDQIVENELLRYAYSTDASLYRMVPEIVLIVSNEQEVIQLINLASQHDIKLTFRTAGTSLSGQAVTDEVLVILASDSWLDYKILDDGKKIKLQPSIIGAEVNKYLKIYDRKIGPDPGSINTAKIGGIIANNSSGMCCGTAKNSYATLDSMRVVFADGEVLDTSDQSSIANFKNNRSDFINSILNIRQQIVSNPELVEFITKKFSIKNTSGYSLNAFLDFEDPIKIIERLIIGSEGTLGFVSTVTLNTVPEYKQKALNLIYGQLDELIELTTKIAPLNPSSVELLDYLSLKSVSDVADLQPFLIPLEDENIAAIMVELAEENSQTLESKLIKVDSYIEQTDIIHQVGFRKDESEIQTLWKTRNGVLPTVAGQRPDGTSVLIEDIAVNILDLANLIKDVKKMFIEYNYSNAAIFGHVLAGNIHFVLTPNFNNENEVLEYDKFMHELTLLVAKKYNGSLKAEHGSGRNISPFAIVEWGEKCWDIMWQIKSLFDPKNILNPDVKLTKDKDLHKKNLKELNNLDNQIDKCMECGFCEPVCPSRNLSLTPRQRNTVARKIKTLQGKQKEQWLKDYQYYGVETCATTSLCKTRCPVDIDTGAFILSKKERVDDLVNHAREINTAKQKVKLGNLVGNILGRSNLQKMTQHLHSKFKSIPIYLETMPQVQKSKFTNSQESSREKVLLLPSCPNRIFAADKNYQKYPSQIILEELGFDVDYPNKVDKQCCGQMYHSKANYKQQQASQNLLQRSINLEIYNYVVTDNSSCANFAKDQNIEISNINNLILTNLDRLNLKKKFKKIALHIDCSTRKQNIDDKYIKALSKCCDELVVPERIYCCGFAGDKGFTTPELNKASLRSLNNQIKDCDIGVSFNRSCQIGLSYHGRVKYISFTELLVECLEDRSLAY</sequence>